<dbReference type="STRING" id="59750.AWC31_23810"/>
<reference evidence="3 5" key="1">
    <citation type="submission" date="2015-07" db="EMBL/GenBank/DDBJ databases">
        <title>A draft genome sequence of Mycobacterium wolinskyi.</title>
        <authorList>
            <person name="de Man T.J."/>
            <person name="Perry K.A."/>
            <person name="Coulliette A.D."/>
            <person name="Jensen B."/>
            <person name="Toney N.C."/>
            <person name="Limbago B.M."/>
            <person name="Noble-Wang J."/>
        </authorList>
    </citation>
    <scope>NUCLEOTIDE SEQUENCE [LARGE SCALE GENOMIC DNA]</scope>
    <source>
        <strain evidence="3 5">CDC_01</strain>
    </source>
</reference>
<keyword evidence="2" id="KW-0732">Signal</keyword>
<sequence length="164" mass="16744">MLDSKFSLRLSAVAAATGLALLVAGIPTAVAAPASDGQGYIDSTARCESADATVLFGSTEQSRVAICTVSGGDYEYRGVRVRDGARLVIPATRSDDGSFLAENAGIEYLVTAKSLVLSAGERVIREEPMVDFHGPGASASEETTTPSTPLPPPLPAEVGGSGES</sequence>
<dbReference type="PATRIC" id="fig|59750.3.peg.2220"/>
<proteinExistence type="predicted"/>
<evidence type="ECO:0000256" key="1">
    <source>
        <dbReference type="SAM" id="MobiDB-lite"/>
    </source>
</evidence>
<reference evidence="4 6" key="2">
    <citation type="submission" date="2016-01" db="EMBL/GenBank/DDBJ databases">
        <title>The new phylogeny of the genus Mycobacterium.</title>
        <authorList>
            <person name="Tarcisio F."/>
            <person name="Conor M."/>
            <person name="Antonella G."/>
            <person name="Elisabetta G."/>
            <person name="Giulia F.S."/>
            <person name="Sara T."/>
            <person name="Anna F."/>
            <person name="Clotilde B."/>
            <person name="Roberto B."/>
            <person name="Veronica D.S."/>
            <person name="Fabio R."/>
            <person name="Monica P."/>
            <person name="Olivier J."/>
            <person name="Enrico T."/>
            <person name="Nicola S."/>
        </authorList>
    </citation>
    <scope>NUCLEOTIDE SEQUENCE [LARGE SCALE GENOMIC DNA]</scope>
    <source>
        <strain evidence="4 6">ATCC 700010</strain>
    </source>
</reference>
<dbReference type="RefSeq" id="WP_067853909.1">
    <property type="nucleotide sequence ID" value="NZ_JACKUA010000019.1"/>
</dbReference>
<feature type="signal peptide" evidence="2">
    <location>
        <begin position="1"/>
        <end position="31"/>
    </location>
</feature>
<accession>A0A132PH93</accession>
<organism evidence="3 5">
    <name type="scientific">Mycolicibacterium wolinskyi</name>
    <dbReference type="NCBI Taxonomy" id="59750"/>
    <lineage>
        <taxon>Bacteria</taxon>
        <taxon>Bacillati</taxon>
        <taxon>Actinomycetota</taxon>
        <taxon>Actinomycetes</taxon>
        <taxon>Mycobacteriales</taxon>
        <taxon>Mycobacteriaceae</taxon>
        <taxon>Mycolicibacterium</taxon>
    </lineage>
</organism>
<evidence type="ECO:0008006" key="7">
    <source>
        <dbReference type="Google" id="ProtNLM"/>
    </source>
</evidence>
<dbReference type="Proteomes" id="UP000070612">
    <property type="component" value="Unassembled WGS sequence"/>
</dbReference>
<feature type="compositionally biased region" description="Low complexity" evidence="1">
    <location>
        <begin position="137"/>
        <end position="147"/>
    </location>
</feature>
<evidence type="ECO:0000313" key="3">
    <source>
        <dbReference type="EMBL" id="KWX21728.1"/>
    </source>
</evidence>
<evidence type="ECO:0000313" key="4">
    <source>
        <dbReference type="EMBL" id="ORX15725.1"/>
    </source>
</evidence>
<dbReference type="OrthoDB" id="4629248at2"/>
<evidence type="ECO:0000313" key="6">
    <source>
        <dbReference type="Proteomes" id="UP000193964"/>
    </source>
</evidence>
<gene>
    <name evidence="3" type="ORF">AFM11_24305</name>
    <name evidence="4" type="ORF">AWC31_23810</name>
</gene>
<name>A0A132PH93_9MYCO</name>
<dbReference type="AlphaFoldDB" id="A0A132PH93"/>
<evidence type="ECO:0000256" key="2">
    <source>
        <dbReference type="SAM" id="SignalP"/>
    </source>
</evidence>
<dbReference type="Proteomes" id="UP000193964">
    <property type="component" value="Unassembled WGS sequence"/>
</dbReference>
<evidence type="ECO:0000313" key="5">
    <source>
        <dbReference type="Proteomes" id="UP000070612"/>
    </source>
</evidence>
<protein>
    <recommendedName>
        <fullName evidence="7">Serine/threonine protein kinase</fullName>
    </recommendedName>
</protein>
<feature type="region of interest" description="Disordered" evidence="1">
    <location>
        <begin position="131"/>
        <end position="164"/>
    </location>
</feature>
<dbReference type="EMBL" id="LQQA01000013">
    <property type="protein sequence ID" value="ORX15725.1"/>
    <property type="molecule type" value="Genomic_DNA"/>
</dbReference>
<comment type="caution">
    <text evidence="3">The sequence shown here is derived from an EMBL/GenBank/DDBJ whole genome shotgun (WGS) entry which is preliminary data.</text>
</comment>
<feature type="chain" id="PRO_5007453077" description="Serine/threonine protein kinase" evidence="2">
    <location>
        <begin position="32"/>
        <end position="164"/>
    </location>
</feature>
<dbReference type="EMBL" id="LGTW01000018">
    <property type="protein sequence ID" value="KWX21728.1"/>
    <property type="molecule type" value="Genomic_DNA"/>
</dbReference>
<keyword evidence="5" id="KW-1185">Reference proteome</keyword>